<organism evidence="1 2">
    <name type="scientific">Nannocystis pusilla</name>
    <dbReference type="NCBI Taxonomy" id="889268"/>
    <lineage>
        <taxon>Bacteria</taxon>
        <taxon>Pseudomonadati</taxon>
        <taxon>Myxococcota</taxon>
        <taxon>Polyangia</taxon>
        <taxon>Nannocystales</taxon>
        <taxon>Nannocystaceae</taxon>
        <taxon>Nannocystis</taxon>
    </lineage>
</organism>
<dbReference type="EMBL" id="JAIRAU010000048">
    <property type="protein sequence ID" value="MBZ5714489.1"/>
    <property type="molecule type" value="Genomic_DNA"/>
</dbReference>
<dbReference type="PROSITE" id="PS51257">
    <property type="entry name" value="PROKAR_LIPOPROTEIN"/>
    <property type="match status" value="1"/>
</dbReference>
<protein>
    <submittedName>
        <fullName evidence="1">Cell surface protein</fullName>
    </submittedName>
</protein>
<dbReference type="Proteomes" id="UP001139031">
    <property type="component" value="Unassembled WGS sequence"/>
</dbReference>
<gene>
    <name evidence="1" type="ORF">K7C98_35095</name>
</gene>
<proteinExistence type="predicted"/>
<keyword evidence="2" id="KW-1185">Reference proteome</keyword>
<evidence type="ECO:0000313" key="2">
    <source>
        <dbReference type="Proteomes" id="UP001139031"/>
    </source>
</evidence>
<accession>A0ABS7U229</accession>
<sequence length="231" mass="23660">MHARLLAPLALVLACAPVDEPEDGLDRHPVLENCPEDMSDETASDPFADCVDEFLPMGAGHGRESFPDIVLGPPEAGVDGNAGLDVLSLGCGGQITLKLAGAGVVDGPGPDLLVFENPFVVGDGTFIEPARVLVSDDGVDWRAFACDLAGDDPPRGCAGVALVHANTANGLDPTDPAVAGGDAFDLAEVGLARARWVRLIDVGEEYDPSGLWCSGPSGGFDLDALAAVHAP</sequence>
<reference evidence="1" key="1">
    <citation type="submission" date="2021-08" db="EMBL/GenBank/DDBJ databases">
        <authorList>
            <person name="Stevens D.C."/>
        </authorList>
    </citation>
    <scope>NUCLEOTIDE SEQUENCE</scope>
    <source>
        <strain evidence="1">DSM 53165</strain>
    </source>
</reference>
<dbReference type="RefSeq" id="WP_224196223.1">
    <property type="nucleotide sequence ID" value="NZ_JAIRAU010000048.1"/>
</dbReference>
<evidence type="ECO:0000313" key="1">
    <source>
        <dbReference type="EMBL" id="MBZ5714489.1"/>
    </source>
</evidence>
<name>A0ABS7U229_9BACT</name>
<comment type="caution">
    <text evidence="1">The sequence shown here is derived from an EMBL/GenBank/DDBJ whole genome shotgun (WGS) entry which is preliminary data.</text>
</comment>